<sequence>MVVVEVVPYHQGIPLQTGTLWLVTMKFYTRELVSRLLPIFEVAPTSKAWRGDIKWWKSEELKLYYD</sequence>
<evidence type="ECO:0000313" key="1">
    <source>
        <dbReference type="EMBL" id="PON60838.1"/>
    </source>
</evidence>
<proteinExistence type="predicted"/>
<comment type="caution">
    <text evidence="1">The sequence shown here is derived from an EMBL/GenBank/DDBJ whole genome shotgun (WGS) entry which is preliminary data.</text>
</comment>
<dbReference type="AlphaFoldDB" id="A0A2P5CIH4"/>
<organism evidence="1 2">
    <name type="scientific">Parasponia andersonii</name>
    <name type="common">Sponia andersonii</name>
    <dbReference type="NCBI Taxonomy" id="3476"/>
    <lineage>
        <taxon>Eukaryota</taxon>
        <taxon>Viridiplantae</taxon>
        <taxon>Streptophyta</taxon>
        <taxon>Embryophyta</taxon>
        <taxon>Tracheophyta</taxon>
        <taxon>Spermatophyta</taxon>
        <taxon>Magnoliopsida</taxon>
        <taxon>eudicotyledons</taxon>
        <taxon>Gunneridae</taxon>
        <taxon>Pentapetalae</taxon>
        <taxon>rosids</taxon>
        <taxon>fabids</taxon>
        <taxon>Rosales</taxon>
        <taxon>Cannabaceae</taxon>
        <taxon>Parasponia</taxon>
    </lineage>
</organism>
<name>A0A2P5CIH4_PARAD</name>
<feature type="non-terminal residue" evidence="1">
    <location>
        <position position="66"/>
    </location>
</feature>
<dbReference type="EMBL" id="JXTB01000126">
    <property type="protein sequence ID" value="PON60838.1"/>
    <property type="molecule type" value="Genomic_DNA"/>
</dbReference>
<reference evidence="2" key="1">
    <citation type="submission" date="2016-06" db="EMBL/GenBank/DDBJ databases">
        <title>Parallel loss of symbiosis genes in relatives of nitrogen-fixing non-legume Parasponia.</title>
        <authorList>
            <person name="Van Velzen R."/>
            <person name="Holmer R."/>
            <person name="Bu F."/>
            <person name="Rutten L."/>
            <person name="Van Zeijl A."/>
            <person name="Liu W."/>
            <person name="Santuari L."/>
            <person name="Cao Q."/>
            <person name="Sharma T."/>
            <person name="Shen D."/>
            <person name="Roswanjaya Y."/>
            <person name="Wardhani T."/>
            <person name="Kalhor M.S."/>
            <person name="Jansen J."/>
            <person name="Van den Hoogen J."/>
            <person name="Gungor B."/>
            <person name="Hartog M."/>
            <person name="Hontelez J."/>
            <person name="Verver J."/>
            <person name="Yang W.-C."/>
            <person name="Schijlen E."/>
            <person name="Repin R."/>
            <person name="Schilthuizen M."/>
            <person name="Schranz E."/>
            <person name="Heidstra R."/>
            <person name="Miyata K."/>
            <person name="Fedorova E."/>
            <person name="Kohlen W."/>
            <person name="Bisseling T."/>
            <person name="Smit S."/>
            <person name="Geurts R."/>
        </authorList>
    </citation>
    <scope>NUCLEOTIDE SEQUENCE [LARGE SCALE GENOMIC DNA]</scope>
    <source>
        <strain evidence="2">cv. WU1-14</strain>
    </source>
</reference>
<gene>
    <name evidence="1" type="ORF">PanWU01x14_149670</name>
</gene>
<dbReference type="Proteomes" id="UP000237105">
    <property type="component" value="Unassembled WGS sequence"/>
</dbReference>
<dbReference type="OrthoDB" id="411211at2759"/>
<protein>
    <submittedName>
        <fullName evidence="1">Uncharacterized protein</fullName>
    </submittedName>
</protein>
<evidence type="ECO:0000313" key="2">
    <source>
        <dbReference type="Proteomes" id="UP000237105"/>
    </source>
</evidence>
<accession>A0A2P5CIH4</accession>
<keyword evidence="2" id="KW-1185">Reference proteome</keyword>